<dbReference type="InterPro" id="IPR001633">
    <property type="entry name" value="EAL_dom"/>
</dbReference>
<dbReference type="PROSITE" id="PS50883">
    <property type="entry name" value="EAL"/>
    <property type="match status" value="1"/>
</dbReference>
<dbReference type="SMART" id="SM00267">
    <property type="entry name" value="GGDEF"/>
    <property type="match status" value="1"/>
</dbReference>
<evidence type="ECO:0000313" key="4">
    <source>
        <dbReference type="EMBL" id="MBB4064103.1"/>
    </source>
</evidence>
<dbReference type="InterPro" id="IPR052155">
    <property type="entry name" value="Biofilm_reg_signaling"/>
</dbReference>
<dbReference type="Gene3D" id="3.30.70.270">
    <property type="match status" value="1"/>
</dbReference>
<sequence>MTGHTLRRLLPLIRFPVIIALLAGMLVWSEMGLSQVASSISQRLHYSGRLEESARFETEVNRFFEIAELYATGMQGVILDDVNLALNLMWSRATVMNTPSFREAMPADRPDPNLIPDIVADLPAFDRGVQRLRNGDTASFAEIDALRRRYSQRLTVFGELAWNARQMRMAQSVETSLESVKSLRWIQTGFGAVSVLAILYVLAELVLSRRLNGRLNKMVAEKQRLLRTDQLTGISNRFHFEELLADRFGRRLMDFSVIYFDLDGFKKVNDEHGHAAGDALLRHVALILRAGLGEDDAAARFGGDEFAVLLTGDLSRAERFAARVLAEIARENVEDLPKLSVSASAGICHAAQLEADGTPDVLKRRADVALYSAKGAGRNCVRTFVPDMLSDYERRRILDGDIERAVAEGLLSVAYQPVVRLADRQTRYVEALVRWDHPALGQVPAMDIVDSAVRRQIIQSLTMHVLRQALATYNMLRHGGHAVPMCVNVTPALLATPTFGPAVAALLYDFGLPHGALYLEITEDGELHDTEVIEDNLRILRLAGALMAVDDFGRAYSNVSRLTSLDFRMLKLDKVLTEPVARSDRARQIIESTDRMAVALGAETVCEGVETEAQAKALSEIGIEFGQGFHLGAPMPAQDLHAFLAERAGRSDLAPPPAP</sequence>
<dbReference type="Pfam" id="PF00563">
    <property type="entry name" value="EAL"/>
    <property type="match status" value="1"/>
</dbReference>
<dbReference type="Pfam" id="PF00990">
    <property type="entry name" value="GGDEF"/>
    <property type="match status" value="1"/>
</dbReference>
<feature type="domain" description="EAL" evidence="2">
    <location>
        <begin position="395"/>
        <end position="648"/>
    </location>
</feature>
<dbReference type="EMBL" id="JACIEZ010000002">
    <property type="protein sequence ID" value="MBB4064103.1"/>
    <property type="molecule type" value="Genomic_DNA"/>
</dbReference>
<keyword evidence="1" id="KW-0812">Transmembrane</keyword>
<feature type="domain" description="GGDEF" evidence="3">
    <location>
        <begin position="253"/>
        <end position="386"/>
    </location>
</feature>
<keyword evidence="5" id="KW-1185">Reference proteome</keyword>
<evidence type="ECO:0000313" key="5">
    <source>
        <dbReference type="Proteomes" id="UP000528286"/>
    </source>
</evidence>
<evidence type="ECO:0000259" key="3">
    <source>
        <dbReference type="PROSITE" id="PS50887"/>
    </source>
</evidence>
<dbReference type="Proteomes" id="UP000528286">
    <property type="component" value="Unassembled WGS sequence"/>
</dbReference>
<reference evidence="4 5" key="1">
    <citation type="submission" date="2020-08" db="EMBL/GenBank/DDBJ databases">
        <title>Genomic Encyclopedia of Type Strains, Phase IV (KMG-IV): sequencing the most valuable type-strain genomes for metagenomic binning, comparative biology and taxonomic classification.</title>
        <authorList>
            <person name="Goeker M."/>
        </authorList>
    </citation>
    <scope>NUCLEOTIDE SEQUENCE [LARGE SCALE GENOMIC DNA]</scope>
    <source>
        <strain evidence="4 5">DSM 29853</strain>
    </source>
</reference>
<name>A0A7W6NJT6_9HYPH</name>
<organism evidence="4 5">
    <name type="scientific">Gellertiella hungarica</name>
    <dbReference type="NCBI Taxonomy" id="1572859"/>
    <lineage>
        <taxon>Bacteria</taxon>
        <taxon>Pseudomonadati</taxon>
        <taxon>Pseudomonadota</taxon>
        <taxon>Alphaproteobacteria</taxon>
        <taxon>Hyphomicrobiales</taxon>
        <taxon>Rhizobiaceae</taxon>
        <taxon>Gellertiella</taxon>
    </lineage>
</organism>
<accession>A0A7W6NJT6</accession>
<gene>
    <name evidence="4" type="ORF">GGR23_001280</name>
</gene>
<dbReference type="RefSeq" id="WP_183365343.1">
    <property type="nucleotide sequence ID" value="NZ_JACIEZ010000002.1"/>
</dbReference>
<keyword evidence="1" id="KW-0472">Membrane</keyword>
<dbReference type="CDD" id="cd01949">
    <property type="entry name" value="GGDEF"/>
    <property type="match status" value="1"/>
</dbReference>
<keyword evidence="1" id="KW-1133">Transmembrane helix</keyword>
<dbReference type="CDD" id="cd01948">
    <property type="entry name" value="EAL"/>
    <property type="match status" value="1"/>
</dbReference>
<evidence type="ECO:0000256" key="1">
    <source>
        <dbReference type="SAM" id="Phobius"/>
    </source>
</evidence>
<feature type="transmembrane region" description="Helical" evidence="1">
    <location>
        <begin position="12"/>
        <end position="29"/>
    </location>
</feature>
<protein>
    <submittedName>
        <fullName evidence="4">Diguanylate cyclase (GGDEF)-like protein</fullName>
    </submittedName>
</protein>
<dbReference type="InterPro" id="IPR000160">
    <property type="entry name" value="GGDEF_dom"/>
</dbReference>
<dbReference type="SUPFAM" id="SSF55073">
    <property type="entry name" value="Nucleotide cyclase"/>
    <property type="match status" value="1"/>
</dbReference>
<dbReference type="AlphaFoldDB" id="A0A7W6NJT6"/>
<evidence type="ECO:0000259" key="2">
    <source>
        <dbReference type="PROSITE" id="PS50883"/>
    </source>
</evidence>
<dbReference type="InterPro" id="IPR043128">
    <property type="entry name" value="Rev_trsase/Diguanyl_cyclase"/>
</dbReference>
<dbReference type="PROSITE" id="PS50887">
    <property type="entry name" value="GGDEF"/>
    <property type="match status" value="1"/>
</dbReference>
<dbReference type="NCBIfam" id="TIGR00254">
    <property type="entry name" value="GGDEF"/>
    <property type="match status" value="1"/>
</dbReference>
<comment type="caution">
    <text evidence="4">The sequence shown here is derived from an EMBL/GenBank/DDBJ whole genome shotgun (WGS) entry which is preliminary data.</text>
</comment>
<proteinExistence type="predicted"/>
<dbReference type="InterPro" id="IPR029787">
    <property type="entry name" value="Nucleotide_cyclase"/>
</dbReference>
<dbReference type="SMART" id="SM00052">
    <property type="entry name" value="EAL"/>
    <property type="match status" value="1"/>
</dbReference>
<dbReference type="InterPro" id="IPR035919">
    <property type="entry name" value="EAL_sf"/>
</dbReference>
<dbReference type="SUPFAM" id="SSF141868">
    <property type="entry name" value="EAL domain-like"/>
    <property type="match status" value="1"/>
</dbReference>
<dbReference type="PANTHER" id="PTHR44757:SF2">
    <property type="entry name" value="BIOFILM ARCHITECTURE MAINTENANCE PROTEIN MBAA"/>
    <property type="match status" value="1"/>
</dbReference>
<dbReference type="Gene3D" id="3.20.20.450">
    <property type="entry name" value="EAL domain"/>
    <property type="match status" value="1"/>
</dbReference>
<dbReference type="PANTHER" id="PTHR44757">
    <property type="entry name" value="DIGUANYLATE CYCLASE DGCP"/>
    <property type="match status" value="1"/>
</dbReference>